<evidence type="ECO:0000256" key="1">
    <source>
        <dbReference type="ARBA" id="ARBA00022857"/>
    </source>
</evidence>
<dbReference type="PANTHER" id="PTHR42898">
    <property type="entry name" value="TROPINONE REDUCTASE"/>
    <property type="match status" value="1"/>
</dbReference>
<keyword evidence="4" id="KW-1185">Reference proteome</keyword>
<keyword evidence="1" id="KW-0521">NADP</keyword>
<evidence type="ECO:0000256" key="2">
    <source>
        <dbReference type="ARBA" id="ARBA00023002"/>
    </source>
</evidence>
<gene>
    <name evidence="3" type="ORF">M5K25_004666</name>
</gene>
<dbReference type="GO" id="GO:0016491">
    <property type="term" value="F:oxidoreductase activity"/>
    <property type="evidence" value="ECO:0007669"/>
    <property type="project" value="UniProtKB-KW"/>
</dbReference>
<organism evidence="3 4">
    <name type="scientific">Dendrobium thyrsiflorum</name>
    <name type="common">Pinecone-like raceme dendrobium</name>
    <name type="synonym">Orchid</name>
    <dbReference type="NCBI Taxonomy" id="117978"/>
    <lineage>
        <taxon>Eukaryota</taxon>
        <taxon>Viridiplantae</taxon>
        <taxon>Streptophyta</taxon>
        <taxon>Embryophyta</taxon>
        <taxon>Tracheophyta</taxon>
        <taxon>Spermatophyta</taxon>
        <taxon>Magnoliopsida</taxon>
        <taxon>Liliopsida</taxon>
        <taxon>Asparagales</taxon>
        <taxon>Orchidaceae</taxon>
        <taxon>Epidendroideae</taxon>
        <taxon>Malaxideae</taxon>
        <taxon>Dendrobiinae</taxon>
        <taxon>Dendrobium</taxon>
    </lineage>
</organism>
<keyword evidence="2" id="KW-0560">Oxidoreductase</keyword>
<dbReference type="SUPFAM" id="SSF51735">
    <property type="entry name" value="NAD(P)-binding Rossmann-fold domains"/>
    <property type="match status" value="1"/>
</dbReference>
<proteinExistence type="predicted"/>
<dbReference type="PANTHER" id="PTHR42898:SF79">
    <property type="entry name" value="NAD(P)-BINDING ROSSMANN-FOLD PROTEIN"/>
    <property type="match status" value="1"/>
</dbReference>
<dbReference type="Pfam" id="PF00106">
    <property type="entry name" value="adh_short"/>
    <property type="match status" value="1"/>
</dbReference>
<dbReference type="EMBL" id="JANQDX010000005">
    <property type="protein sequence ID" value="KAL0923881.1"/>
    <property type="molecule type" value="Genomic_DNA"/>
</dbReference>
<dbReference type="PRINTS" id="PR00080">
    <property type="entry name" value="SDRFAMILY"/>
</dbReference>
<dbReference type="InterPro" id="IPR036291">
    <property type="entry name" value="NAD(P)-bd_dom_sf"/>
</dbReference>
<accession>A0ABD0VGW1</accession>
<evidence type="ECO:0000313" key="3">
    <source>
        <dbReference type="EMBL" id="KAL0923881.1"/>
    </source>
</evidence>
<dbReference type="Proteomes" id="UP001552299">
    <property type="component" value="Unassembled WGS sequence"/>
</dbReference>
<reference evidence="3 4" key="1">
    <citation type="journal article" date="2024" name="Plant Biotechnol. J.">
        <title>Dendrobium thyrsiflorum genome and its molecular insights into genes involved in important horticultural traits.</title>
        <authorList>
            <person name="Chen B."/>
            <person name="Wang J.Y."/>
            <person name="Zheng P.J."/>
            <person name="Li K.L."/>
            <person name="Liang Y.M."/>
            <person name="Chen X.F."/>
            <person name="Zhang C."/>
            <person name="Zhao X."/>
            <person name="He X."/>
            <person name="Zhang G.Q."/>
            <person name="Liu Z.J."/>
            <person name="Xu Q."/>
        </authorList>
    </citation>
    <scope>NUCLEOTIDE SEQUENCE [LARGE SCALE GENOMIC DNA]</scope>
    <source>
        <strain evidence="3">GZMU011</strain>
    </source>
</reference>
<dbReference type="InterPro" id="IPR002347">
    <property type="entry name" value="SDR_fam"/>
</dbReference>
<dbReference type="AlphaFoldDB" id="A0ABD0VGW1"/>
<dbReference type="PRINTS" id="PR00081">
    <property type="entry name" value="GDHRDH"/>
</dbReference>
<name>A0ABD0VGW1_DENTH</name>
<protein>
    <submittedName>
        <fullName evidence="3">Uncharacterized protein</fullName>
    </submittedName>
</protein>
<dbReference type="Gene3D" id="3.40.50.720">
    <property type="entry name" value="NAD(P)-binding Rossmann-like Domain"/>
    <property type="match status" value="1"/>
</dbReference>
<sequence length="178" mass="19221">MAKTEIRWFLQGTTASVTCGTKGIDQAIVEELARLGATVHTCVRNESELNECLKKWKILKLNLSGSVCDISSRSKREKLMDTVSSLFQGKLDILINNAGKGLFKGALNSIEEDYSTITATNLESGFHLSQIAHPLLKASGGGSIVFIYSIARIVAFPASTIYSATKVDVNSLSKSCNC</sequence>
<comment type="caution">
    <text evidence="3">The sequence shown here is derived from an EMBL/GenBank/DDBJ whole genome shotgun (WGS) entry which is preliminary data.</text>
</comment>
<evidence type="ECO:0000313" key="4">
    <source>
        <dbReference type="Proteomes" id="UP001552299"/>
    </source>
</evidence>
<dbReference type="InterPro" id="IPR045000">
    <property type="entry name" value="TR"/>
</dbReference>